<dbReference type="Gramene" id="TraesLAC6A03G03360460.1">
    <property type="protein sequence ID" value="TraesLAC6A03G03360460.1"/>
    <property type="gene ID" value="TraesLAC6A03G03360460"/>
</dbReference>
<protein>
    <recommendedName>
        <fullName evidence="4">Embryo surrounding factor 1 brassicaceae domain-containing protein</fullName>
    </recommendedName>
</protein>
<dbReference type="Gramene" id="TraesNOR6A03G03437200.1">
    <property type="protein sequence ID" value="TraesNOR6A03G03437200.1"/>
    <property type="gene ID" value="TraesNOR6A03G03437200"/>
</dbReference>
<dbReference type="AlphaFoldDB" id="A0A3B6NW99"/>
<feature type="chain" id="PRO_5043178686" description="Embryo surrounding factor 1 brassicaceae domain-containing protein" evidence="1">
    <location>
        <begin position="22"/>
        <end position="102"/>
    </location>
</feature>
<dbReference type="Gramene" id="TraesCS6A03G0961000.1">
    <property type="protein sequence ID" value="TraesCS6A03G0961000.1.CDS"/>
    <property type="gene ID" value="TraesCS6A03G0961000"/>
</dbReference>
<keyword evidence="3" id="KW-1185">Reference proteome</keyword>
<organism evidence="2">
    <name type="scientific">Triticum aestivum</name>
    <name type="common">Wheat</name>
    <dbReference type="NCBI Taxonomy" id="4565"/>
    <lineage>
        <taxon>Eukaryota</taxon>
        <taxon>Viridiplantae</taxon>
        <taxon>Streptophyta</taxon>
        <taxon>Embryophyta</taxon>
        <taxon>Tracheophyta</taxon>
        <taxon>Spermatophyta</taxon>
        <taxon>Magnoliopsida</taxon>
        <taxon>Liliopsida</taxon>
        <taxon>Poales</taxon>
        <taxon>Poaceae</taxon>
        <taxon>BOP clade</taxon>
        <taxon>Pooideae</taxon>
        <taxon>Triticodae</taxon>
        <taxon>Triticeae</taxon>
        <taxon>Triticinae</taxon>
        <taxon>Triticum</taxon>
    </lineage>
</organism>
<evidence type="ECO:0000313" key="2">
    <source>
        <dbReference type="EnsemblPlants" id="TraesCS6A02G379100.1"/>
    </source>
</evidence>
<evidence type="ECO:0008006" key="4">
    <source>
        <dbReference type="Google" id="ProtNLM"/>
    </source>
</evidence>
<proteinExistence type="predicted"/>
<evidence type="ECO:0000313" key="3">
    <source>
        <dbReference type="Proteomes" id="UP000019116"/>
    </source>
</evidence>
<dbReference type="Proteomes" id="UP000019116">
    <property type="component" value="Chromosome 6A"/>
</dbReference>
<evidence type="ECO:0000256" key="1">
    <source>
        <dbReference type="SAM" id="SignalP"/>
    </source>
</evidence>
<dbReference type="OrthoDB" id="581127at2759"/>
<sequence>MKGSSLVFVVALLFVGSLVFGECRHVSYEDRRANVTANATTADLASSGSKISVNWCYRRDCNSRNSQFYWHQCWCCPLLPDELCWKHVEECHAMCPTCHPKC</sequence>
<reference evidence="2" key="1">
    <citation type="submission" date="2018-08" db="EMBL/GenBank/DDBJ databases">
        <authorList>
            <person name="Rossello M."/>
        </authorList>
    </citation>
    <scope>NUCLEOTIDE SEQUENCE [LARGE SCALE GENOMIC DNA]</scope>
    <source>
        <strain evidence="2">cv. Chinese Spring</strain>
    </source>
</reference>
<name>A0A3B6NW99_WHEAT</name>
<reference evidence="2" key="2">
    <citation type="submission" date="2018-10" db="UniProtKB">
        <authorList>
            <consortium name="EnsemblPlants"/>
        </authorList>
    </citation>
    <scope>IDENTIFICATION</scope>
</reference>
<keyword evidence="1" id="KW-0732">Signal</keyword>
<dbReference type="EnsemblPlants" id="TraesCS6A02G379100.1">
    <property type="protein sequence ID" value="TraesCS6A02G379100.1"/>
    <property type="gene ID" value="TraesCS6A02G379100"/>
</dbReference>
<feature type="signal peptide" evidence="1">
    <location>
        <begin position="1"/>
        <end position="21"/>
    </location>
</feature>
<accession>A0A3B6NW99</accession>
<dbReference type="Gramene" id="TraesCS6A02G379100.1">
    <property type="protein sequence ID" value="TraesCS6A02G379100.1"/>
    <property type="gene ID" value="TraesCS6A02G379100"/>
</dbReference>